<dbReference type="EMBL" id="CABVIH010000015">
    <property type="protein sequence ID" value="VVP09547.1"/>
    <property type="molecule type" value="Genomic_DNA"/>
</dbReference>
<keyword evidence="1" id="KW-0732">Signal</keyword>
<evidence type="ECO:0008006" key="4">
    <source>
        <dbReference type="Google" id="ProtNLM"/>
    </source>
</evidence>
<gene>
    <name evidence="2" type="ORF">PS880_03247</name>
</gene>
<evidence type="ECO:0000313" key="2">
    <source>
        <dbReference type="EMBL" id="VVP09547.1"/>
    </source>
</evidence>
<reference evidence="2 3" key="1">
    <citation type="submission" date="2019-09" db="EMBL/GenBank/DDBJ databases">
        <authorList>
            <person name="Chandra G."/>
            <person name="Truman W A."/>
        </authorList>
    </citation>
    <scope>NUCLEOTIDE SEQUENCE [LARGE SCALE GENOMIC DNA]</scope>
    <source>
        <strain evidence="2">PS880</strain>
    </source>
</reference>
<feature type="chain" id="PRO_5022982395" description="Lipoprotein" evidence="1">
    <location>
        <begin position="23"/>
        <end position="119"/>
    </location>
</feature>
<evidence type="ECO:0000256" key="1">
    <source>
        <dbReference type="SAM" id="SignalP"/>
    </source>
</evidence>
<sequence precursor="true">MMLKSVVAGVLASLSLMGSAYAATCPAASSITAIYSAPGPNGTQLHVTVNPEADFKFTSARLKDKDSSASVVICRYEGAGDLGASVGWRTGAPVQGTVANWEGDDCVAKDNDPAKCSFK</sequence>
<proteinExistence type="predicted"/>
<evidence type="ECO:0000313" key="3">
    <source>
        <dbReference type="Proteomes" id="UP000375525"/>
    </source>
</evidence>
<dbReference type="Proteomes" id="UP000375525">
    <property type="component" value="Unassembled WGS sequence"/>
</dbReference>
<feature type="signal peptide" evidence="1">
    <location>
        <begin position="1"/>
        <end position="22"/>
    </location>
</feature>
<name>A0A5E7LCX2_PSEFL</name>
<accession>A0A5E7LCX2</accession>
<protein>
    <recommendedName>
        <fullName evidence="4">Lipoprotein</fullName>
    </recommendedName>
</protein>
<dbReference type="OrthoDB" id="7016301at2"/>
<organism evidence="2 3">
    <name type="scientific">Pseudomonas fluorescens</name>
    <dbReference type="NCBI Taxonomy" id="294"/>
    <lineage>
        <taxon>Bacteria</taxon>
        <taxon>Pseudomonadati</taxon>
        <taxon>Pseudomonadota</taxon>
        <taxon>Gammaproteobacteria</taxon>
        <taxon>Pseudomonadales</taxon>
        <taxon>Pseudomonadaceae</taxon>
        <taxon>Pseudomonas</taxon>
    </lineage>
</organism>
<dbReference type="AlphaFoldDB" id="A0A5E7LCX2"/>